<organism evidence="3 4">
    <name type="scientific">Streptomyces reniochalinae</name>
    <dbReference type="NCBI Taxonomy" id="2250578"/>
    <lineage>
        <taxon>Bacteria</taxon>
        <taxon>Bacillati</taxon>
        <taxon>Actinomycetota</taxon>
        <taxon>Actinomycetes</taxon>
        <taxon>Kitasatosporales</taxon>
        <taxon>Streptomycetaceae</taxon>
        <taxon>Streptomyces</taxon>
    </lineage>
</organism>
<gene>
    <name evidence="3" type="ORF">DQ392_18035</name>
</gene>
<accession>A0A367EGU0</accession>
<keyword evidence="2" id="KW-0472">Membrane</keyword>
<proteinExistence type="predicted"/>
<protein>
    <submittedName>
        <fullName evidence="3">Uncharacterized protein</fullName>
    </submittedName>
</protein>
<feature type="transmembrane region" description="Helical" evidence="2">
    <location>
        <begin position="6"/>
        <end position="24"/>
    </location>
</feature>
<feature type="coiled-coil region" evidence="1">
    <location>
        <begin position="46"/>
        <end position="90"/>
    </location>
</feature>
<evidence type="ECO:0000313" key="4">
    <source>
        <dbReference type="Proteomes" id="UP000253507"/>
    </source>
</evidence>
<keyword evidence="2" id="KW-1133">Transmembrane helix</keyword>
<dbReference type="AlphaFoldDB" id="A0A367EGU0"/>
<evidence type="ECO:0000256" key="2">
    <source>
        <dbReference type="SAM" id="Phobius"/>
    </source>
</evidence>
<keyword evidence="4" id="KW-1185">Reference proteome</keyword>
<name>A0A367EGU0_9ACTN</name>
<keyword evidence="2" id="KW-0812">Transmembrane</keyword>
<evidence type="ECO:0000313" key="3">
    <source>
        <dbReference type="EMBL" id="RCG16979.1"/>
    </source>
</evidence>
<dbReference type="Gene3D" id="1.20.5.340">
    <property type="match status" value="1"/>
</dbReference>
<dbReference type="RefSeq" id="WP_114016674.1">
    <property type="nucleotide sequence ID" value="NZ_QOIM01000037.1"/>
</dbReference>
<dbReference type="EMBL" id="QOIM01000037">
    <property type="protein sequence ID" value="RCG16979.1"/>
    <property type="molecule type" value="Genomic_DNA"/>
</dbReference>
<comment type="caution">
    <text evidence="3">The sequence shown here is derived from an EMBL/GenBank/DDBJ whole genome shotgun (WGS) entry which is preliminary data.</text>
</comment>
<keyword evidence="1" id="KW-0175">Coiled coil</keyword>
<sequence length="96" mass="10955">MAISELAGTTEVVGAAILAFALLYQRVRTGSRNTWREEYEAQKVRAVRLSEDLETLITEVRSLRNENAELRDEVRELRAENRELREHIDTLLGGDA</sequence>
<evidence type="ECO:0000256" key="1">
    <source>
        <dbReference type="SAM" id="Coils"/>
    </source>
</evidence>
<reference evidence="3 4" key="1">
    <citation type="submission" date="2018-06" db="EMBL/GenBank/DDBJ databases">
        <title>Streptomyces reniochalinae sp. nov. and Streptomyces diacarnus sp. nov. from marine sponges.</title>
        <authorList>
            <person name="Li L."/>
        </authorList>
    </citation>
    <scope>NUCLEOTIDE SEQUENCE [LARGE SCALE GENOMIC DNA]</scope>
    <source>
        <strain evidence="3 4">LHW50302</strain>
    </source>
</reference>
<dbReference type="Proteomes" id="UP000253507">
    <property type="component" value="Unassembled WGS sequence"/>
</dbReference>
<dbReference type="OrthoDB" id="9977125at2"/>